<dbReference type="EMBL" id="JAPNMI010000007">
    <property type="protein sequence ID" value="MCY0790708.1"/>
    <property type="molecule type" value="Genomic_DNA"/>
</dbReference>
<name>A0A9Q4GW19_MORMO</name>
<organism evidence="3 4">
    <name type="scientific">Morganella morganii</name>
    <name type="common">Proteus morganii</name>
    <dbReference type="NCBI Taxonomy" id="582"/>
    <lineage>
        <taxon>Bacteria</taxon>
        <taxon>Pseudomonadati</taxon>
        <taxon>Pseudomonadota</taxon>
        <taxon>Gammaproteobacteria</taxon>
        <taxon>Enterobacterales</taxon>
        <taxon>Morganellaceae</taxon>
        <taxon>Morganella</taxon>
    </lineage>
</organism>
<keyword evidence="2" id="KW-1133">Transmembrane helix</keyword>
<evidence type="ECO:0000313" key="3">
    <source>
        <dbReference type="EMBL" id="MCY0790708.1"/>
    </source>
</evidence>
<dbReference type="AlphaFoldDB" id="A0A9Q4GW19"/>
<dbReference type="GO" id="GO:0016020">
    <property type="term" value="C:membrane"/>
    <property type="evidence" value="ECO:0007669"/>
    <property type="project" value="UniProtKB-SubCell"/>
</dbReference>
<dbReference type="RefSeq" id="WP_247709618.1">
    <property type="nucleotide sequence ID" value="NZ_JALMEJ010000007.1"/>
</dbReference>
<dbReference type="InterPro" id="IPR045584">
    <property type="entry name" value="Pilin-like"/>
</dbReference>
<dbReference type="SUPFAM" id="SSF54523">
    <property type="entry name" value="Pili subunits"/>
    <property type="match status" value="1"/>
</dbReference>
<protein>
    <submittedName>
        <fullName evidence="3">Prepilin-type N-terminal cleavage/methylation domain-containing protein</fullName>
    </submittedName>
</protein>
<feature type="transmembrane region" description="Helical" evidence="2">
    <location>
        <begin position="12"/>
        <end position="34"/>
    </location>
</feature>
<accession>A0A9Q4GW19</accession>
<gene>
    <name evidence="3" type="ORF">N0392_13560</name>
</gene>
<dbReference type="Proteomes" id="UP001076655">
    <property type="component" value="Unassembled WGS sequence"/>
</dbReference>
<evidence type="ECO:0000256" key="2">
    <source>
        <dbReference type="SAM" id="Phobius"/>
    </source>
</evidence>
<evidence type="ECO:0000313" key="4">
    <source>
        <dbReference type="Proteomes" id="UP001076655"/>
    </source>
</evidence>
<comment type="caution">
    <text evidence="3">The sequence shown here is derived from an EMBL/GenBank/DDBJ whole genome shotgun (WGS) entry which is preliminary data.</text>
</comment>
<keyword evidence="2" id="KW-0472">Membrane</keyword>
<evidence type="ECO:0000256" key="1">
    <source>
        <dbReference type="ARBA" id="ARBA00004370"/>
    </source>
</evidence>
<reference evidence="3" key="1">
    <citation type="submission" date="2022-08" db="EMBL/GenBank/DDBJ databases">
        <authorList>
            <person name="Dale J.L."/>
        </authorList>
    </citation>
    <scope>NUCLEOTIDE SEQUENCE</scope>
    <source>
        <strain evidence="3">2022EL-00758</strain>
    </source>
</reference>
<comment type="subcellular location">
    <subcellularLocation>
        <location evidence="1">Membrane</location>
    </subcellularLocation>
</comment>
<proteinExistence type="predicted"/>
<keyword evidence="2" id="KW-0812">Transmembrane</keyword>
<sequence length="159" mass="17835">MQKHMRKERGISLMEVIIVLFIMALPVSFIHVSWESYRERRYLTETAALFHQYLSSHKLKATYLNETRKIAVIFGEKSRACHQVSAAQCDSDTDEFIPAQGVRIVSGTTDTVQFWGTRHTASAAGFVLENPQGQIKLIISAPGRIRLCTPGRISGVPLC</sequence>